<proteinExistence type="predicted"/>
<keyword evidence="2" id="KW-1185">Reference proteome</keyword>
<feature type="region of interest" description="Disordered" evidence="1">
    <location>
        <begin position="1"/>
        <end position="418"/>
    </location>
</feature>
<feature type="compositionally biased region" description="Basic and acidic residues" evidence="1">
    <location>
        <begin position="354"/>
        <end position="367"/>
    </location>
</feature>
<feature type="compositionally biased region" description="Polar residues" evidence="1">
    <location>
        <begin position="980"/>
        <end position="995"/>
    </location>
</feature>
<feature type="compositionally biased region" description="Polar residues" evidence="1">
    <location>
        <begin position="178"/>
        <end position="187"/>
    </location>
</feature>
<dbReference type="Proteomes" id="UP000492821">
    <property type="component" value="Unassembled WGS sequence"/>
</dbReference>
<reference evidence="2" key="1">
    <citation type="journal article" date="2013" name="Genetics">
        <title>The draft genome and transcriptome of Panagrellus redivivus are shaped by the harsh demands of a free-living lifestyle.</title>
        <authorList>
            <person name="Srinivasan J."/>
            <person name="Dillman A.R."/>
            <person name="Macchietto M.G."/>
            <person name="Heikkinen L."/>
            <person name="Lakso M."/>
            <person name="Fracchia K.M."/>
            <person name="Antoshechkin I."/>
            <person name="Mortazavi A."/>
            <person name="Wong G."/>
            <person name="Sternberg P.W."/>
        </authorList>
    </citation>
    <scope>NUCLEOTIDE SEQUENCE [LARGE SCALE GENOMIC DNA]</scope>
    <source>
        <strain evidence="2">MT8872</strain>
    </source>
</reference>
<reference evidence="3" key="2">
    <citation type="submission" date="2020-10" db="UniProtKB">
        <authorList>
            <consortium name="WormBaseParasite"/>
        </authorList>
    </citation>
    <scope>IDENTIFICATION</scope>
</reference>
<feature type="compositionally biased region" description="Polar residues" evidence="1">
    <location>
        <begin position="914"/>
        <end position="924"/>
    </location>
</feature>
<feature type="compositionally biased region" description="Low complexity" evidence="1">
    <location>
        <begin position="192"/>
        <end position="203"/>
    </location>
</feature>
<dbReference type="InterPro" id="IPR009091">
    <property type="entry name" value="RCC1/BLIP-II"/>
</dbReference>
<feature type="compositionally biased region" description="Polar residues" evidence="1">
    <location>
        <begin position="294"/>
        <end position="314"/>
    </location>
</feature>
<feature type="compositionally biased region" description="Basic and acidic residues" evidence="1">
    <location>
        <begin position="824"/>
        <end position="836"/>
    </location>
</feature>
<feature type="compositionally biased region" description="Basic and acidic residues" evidence="1">
    <location>
        <begin position="996"/>
        <end position="1006"/>
    </location>
</feature>
<sequence>MSSRQSGQNPHRKSDSESSDRNVAQGSPALPVPRSPGNATNNSSVRANDPGSVPTSEGAGRGEAPQQAALTARPSAIVRTTRGLVDPGAPSSSQASARTGEALRRRRRGSAHRPYRFDVLDDPTSYWNAYDRPRTPPNRPSRVKPTPDPDVSGVFAREQRERFARHYRHDFGEDIRRYSSSPASSPNDVRRSSQASSSAAARSPNTSNGCQPSSSSATVQRNSPPPASSSPTVRSPDSPASGESYGNAARWFFGQMEQQQVPTNVDVDEEERKSEADLLEAFMELSRNEVPAVSNPTTPDATMNSAVFPAQQNISTTSSPSATSAIRGSASGLESSSHSANMSSPKLPTQRASMEVDEKAESKEEPTKSAPATSSPSRSAARRNADAEVNAQIESAGESDSMEASQEDVETSAYESFIEGRQPQGQFAFGMTPYLMRRCQELLDQIAAAKASKLPSSSAAPPPSRPFIVTDPHLLAKCRKLSKAIAAGWAQRRGLPPPADSDDSLPCSSADSRPRGQPFPSGPRLEEKMQKHAENLKAARARRNLPPPQRKIKGSQRHPMNRVEKPVPNVLASKESGKRAEVAVVQKVNPNVEGVVSTVAASSTNDDASKEESGRQDSDGVERVRPESEASVAGPSVEVPVLPDLPNTDGRKQSPKQKKKRSKCPSPSQVPKKKQAIQRQPDQPSASASDRSLPIADLAANSEDAMEADTDPSAIQVAQSMPNVVAAEKVAEQAEFATEHDQSPVQHHSSDSIEAKGDADDAIRQEKSINAAKDEGALPEEASVAVDEKSTVNDVAENVESTEGEVNVADSIQQNASDTSNEDSATKRKTETEAKKQQPASAVKQGVPSAVDPPKVTDQDDLTTKRDEVGSLLQEGTSDSADDADTHDPASIDVPTPQVDQPEKAVSEADGKESPSTASQPSQKVDSKGSKTSVEEKNTADKEKEVAENVKSVLPGSEPASLNASVPEEIAHPEAPVSEANENGSPSEVRQQSQEVRPKDSDRAKEGTVAVDKVQEVAPTENVVAETVRSVNPESASSIADSNEKEKTNKDAPPSEEVRQKKDSPRKKRPRSSPSQIPEKKKKAIQQSPNLPPTDATNGQVSTDATSADREIEIDPVEEVAASREVDDQTDVVAKEVHVEKPKQNETSGSAEGVETPNSDEVEAAEPEVNAVTDQIRQNQSSDEKEQQVDASAASSKTQPIDRGNDKSTTEDLVKSDEDDVKGGEKVAENVEVVLPSLPVDVANTSNESIEEAPSNSTSAGAQPSEANAPSSSKPSAESPPSAQSMPDESSDEYVMIPTRRSQLLTVQHLERLKERDARNPRPQRNPSPEKTPPLSANDESNARRQRERDECEAKSDSEDEVNEKAGKSIKDKSVSDKTDAGGNGSQVEGRQSPENIDREAQHHPEDAASIASMNTADFEDADSVNEEVIAAPDVAIAEGDNVDVDEDPYMYDVPALDDYDPPSDEEAQSQVGNNSDASNSSVPISAAPSKRRRRIVSDSGSSSDDEPPARRQRRDVSIDSDAMETDNNHRCDNRWCEACHRGCPCPRIPNPNSANSSSKQSRRRRGPRRQQLSLEEVWKQLELVDDLEMVDLPAAPLKHNRHFDIMEGLPLTTDRLKKIIFNDDFQAALYEDGEVVFQGRFPGVTPSTELLKRALLRPVLMYHEPEQPVDDIEAGDNYIVMLTREGHLLSVGGNDQGQLGASANPDRYRQRAITPASMRRFAVPKEHHVGEVVFKEIAVVGKTTWATATTGHTYICGEGFEPLLTWDGVELEDRA</sequence>
<feature type="compositionally biased region" description="Polar residues" evidence="1">
    <location>
        <begin position="1243"/>
        <end position="1262"/>
    </location>
</feature>
<name>A0A7E4W6W1_PANRE</name>
<feature type="compositionally biased region" description="Polar residues" evidence="1">
    <location>
        <begin position="1189"/>
        <end position="1199"/>
    </location>
</feature>
<feature type="compositionally biased region" description="Low complexity" evidence="1">
    <location>
        <begin position="315"/>
        <end position="340"/>
    </location>
</feature>
<feature type="compositionally biased region" description="Polar residues" evidence="1">
    <location>
        <begin position="204"/>
        <end position="222"/>
    </location>
</feature>
<feature type="compositionally biased region" description="Polar residues" evidence="1">
    <location>
        <begin position="341"/>
        <end position="352"/>
    </location>
</feature>
<feature type="compositionally biased region" description="Basic and acidic residues" evidence="1">
    <location>
        <begin position="901"/>
        <end position="913"/>
    </location>
</feature>
<dbReference type="Gene3D" id="2.130.10.30">
    <property type="entry name" value="Regulator of chromosome condensation 1/beta-lactamase-inhibitor protein II"/>
    <property type="match status" value="1"/>
</dbReference>
<feature type="compositionally biased region" description="Low complexity" evidence="1">
    <location>
        <begin position="1551"/>
        <end position="1560"/>
    </location>
</feature>
<feature type="compositionally biased region" description="Polar residues" evidence="1">
    <location>
        <begin position="1085"/>
        <end position="1106"/>
    </location>
</feature>
<feature type="compositionally biased region" description="Basic and acidic residues" evidence="1">
    <location>
        <begin position="925"/>
        <end position="948"/>
    </location>
</feature>
<feature type="compositionally biased region" description="Basic residues" evidence="1">
    <location>
        <begin position="104"/>
        <end position="114"/>
    </location>
</feature>
<evidence type="ECO:0000256" key="1">
    <source>
        <dbReference type="SAM" id="MobiDB-lite"/>
    </source>
</evidence>
<accession>A0A7E4W6W1</accession>
<feature type="compositionally biased region" description="Basic and acidic residues" evidence="1">
    <location>
        <begin position="1396"/>
        <end position="1407"/>
    </location>
</feature>
<feature type="compositionally biased region" description="Polar residues" evidence="1">
    <location>
        <begin position="1469"/>
        <end position="1484"/>
    </location>
</feature>
<feature type="compositionally biased region" description="Basic and acidic residues" evidence="1">
    <location>
        <begin position="1203"/>
        <end position="1229"/>
    </location>
</feature>
<feature type="compositionally biased region" description="Basic and acidic residues" evidence="1">
    <location>
        <begin position="1341"/>
        <end position="1380"/>
    </location>
</feature>
<feature type="compositionally biased region" description="Basic and acidic residues" evidence="1">
    <location>
        <begin position="1309"/>
        <end position="1320"/>
    </location>
</feature>
<feature type="region of interest" description="Disordered" evidence="1">
    <location>
        <begin position="1547"/>
        <end position="1572"/>
    </location>
</feature>
<feature type="compositionally biased region" description="Basic and acidic residues" evidence="1">
    <location>
        <begin position="607"/>
        <end position="628"/>
    </location>
</feature>
<feature type="compositionally biased region" description="Basic residues" evidence="1">
    <location>
        <begin position="550"/>
        <end position="560"/>
    </location>
</feature>
<feature type="compositionally biased region" description="Basic and acidic residues" evidence="1">
    <location>
        <begin position="157"/>
        <end position="177"/>
    </location>
</feature>
<feature type="compositionally biased region" description="Polar residues" evidence="1">
    <location>
        <begin position="1386"/>
        <end position="1395"/>
    </location>
</feature>
<feature type="compositionally biased region" description="Basic and acidic residues" evidence="1">
    <location>
        <begin position="1121"/>
        <end position="1144"/>
    </location>
</feature>
<feature type="compositionally biased region" description="Polar residues" evidence="1">
    <location>
        <begin position="1029"/>
        <end position="1041"/>
    </location>
</feature>
<feature type="compositionally biased region" description="Basic residues" evidence="1">
    <location>
        <begin position="653"/>
        <end position="663"/>
    </location>
</feature>
<feature type="compositionally biased region" description="Acidic residues" evidence="1">
    <location>
        <begin position="1441"/>
        <end position="1468"/>
    </location>
</feature>
<feature type="region of interest" description="Disordered" evidence="1">
    <location>
        <begin position="489"/>
        <end position="714"/>
    </location>
</feature>
<feature type="compositionally biased region" description="Basic and acidic residues" evidence="1">
    <location>
        <begin position="731"/>
        <end position="776"/>
    </location>
</feature>
<organism evidence="2 3">
    <name type="scientific">Panagrellus redivivus</name>
    <name type="common">Microworm</name>
    <dbReference type="NCBI Taxonomy" id="6233"/>
    <lineage>
        <taxon>Eukaryota</taxon>
        <taxon>Metazoa</taxon>
        <taxon>Ecdysozoa</taxon>
        <taxon>Nematoda</taxon>
        <taxon>Chromadorea</taxon>
        <taxon>Rhabditida</taxon>
        <taxon>Tylenchina</taxon>
        <taxon>Panagrolaimomorpha</taxon>
        <taxon>Panagrolaimoidea</taxon>
        <taxon>Panagrolaimidae</taxon>
        <taxon>Panagrellus</taxon>
    </lineage>
</organism>
<feature type="compositionally biased region" description="Polar residues" evidence="1">
    <location>
        <begin position="37"/>
        <end position="46"/>
    </location>
</feature>
<protein>
    <submittedName>
        <fullName evidence="3">HECT domain-containing protein</fullName>
    </submittedName>
</protein>
<dbReference type="SUPFAM" id="SSF50985">
    <property type="entry name" value="RCC1/BLIP-II"/>
    <property type="match status" value="1"/>
</dbReference>
<dbReference type="WBParaSite" id="Pan_g8319.t1">
    <property type="protein sequence ID" value="Pan_g8319.t1"/>
    <property type="gene ID" value="Pan_g8319"/>
</dbReference>
<feature type="compositionally biased region" description="Basic and acidic residues" evidence="1">
    <location>
        <begin position="855"/>
        <end position="869"/>
    </location>
</feature>
<feature type="compositionally biased region" description="Basic and acidic residues" evidence="1">
    <location>
        <begin position="524"/>
        <end position="537"/>
    </location>
</feature>
<feature type="compositionally biased region" description="Polar residues" evidence="1">
    <location>
        <begin position="810"/>
        <end position="823"/>
    </location>
</feature>
<feature type="compositionally biased region" description="Polar residues" evidence="1">
    <location>
        <begin position="677"/>
        <end position="690"/>
    </location>
</feature>
<evidence type="ECO:0000313" key="2">
    <source>
        <dbReference type="Proteomes" id="UP000492821"/>
    </source>
</evidence>
<feature type="region of interest" description="Disordered" evidence="1">
    <location>
        <begin position="731"/>
        <end position="1530"/>
    </location>
</feature>
<feature type="compositionally biased region" description="Low complexity" evidence="1">
    <location>
        <begin position="368"/>
        <end position="379"/>
    </location>
</feature>
<evidence type="ECO:0000313" key="3">
    <source>
        <dbReference type="WBParaSite" id="Pan_g8319.t1"/>
    </source>
</evidence>
<feature type="compositionally biased region" description="Low complexity" evidence="1">
    <location>
        <begin position="1264"/>
        <end position="1287"/>
    </location>
</feature>